<dbReference type="OrthoDB" id="3176171at2759"/>
<evidence type="ECO:0000313" key="2">
    <source>
        <dbReference type="EMBL" id="RUS68671.1"/>
    </source>
</evidence>
<evidence type="ECO:0000256" key="1">
    <source>
        <dbReference type="SAM" id="Phobius"/>
    </source>
</evidence>
<evidence type="ECO:0008006" key="4">
    <source>
        <dbReference type="Google" id="ProtNLM"/>
    </source>
</evidence>
<organism evidence="2 3">
    <name type="scientific">Elysia chlorotica</name>
    <name type="common">Eastern emerald elysia</name>
    <name type="synonym">Sea slug</name>
    <dbReference type="NCBI Taxonomy" id="188477"/>
    <lineage>
        <taxon>Eukaryota</taxon>
        <taxon>Metazoa</taxon>
        <taxon>Spiralia</taxon>
        <taxon>Lophotrochozoa</taxon>
        <taxon>Mollusca</taxon>
        <taxon>Gastropoda</taxon>
        <taxon>Heterobranchia</taxon>
        <taxon>Euthyneura</taxon>
        <taxon>Panpulmonata</taxon>
        <taxon>Sacoglossa</taxon>
        <taxon>Placobranchoidea</taxon>
        <taxon>Plakobranchidae</taxon>
        <taxon>Elysia</taxon>
    </lineage>
</organism>
<evidence type="ECO:0000313" key="3">
    <source>
        <dbReference type="Proteomes" id="UP000271974"/>
    </source>
</evidence>
<keyword evidence="3" id="KW-1185">Reference proteome</keyword>
<dbReference type="Proteomes" id="UP000271974">
    <property type="component" value="Unassembled WGS sequence"/>
</dbReference>
<protein>
    <recommendedName>
        <fullName evidence="4">START domain-containing protein</fullName>
    </recommendedName>
</protein>
<name>A0A433SIC2_ELYCH</name>
<keyword evidence="1" id="KW-0812">Transmembrane</keyword>
<dbReference type="AlphaFoldDB" id="A0A433SIC2"/>
<dbReference type="EMBL" id="RQTK01002120">
    <property type="protein sequence ID" value="RUS68671.1"/>
    <property type="molecule type" value="Genomic_DNA"/>
</dbReference>
<accession>A0A433SIC2</accession>
<proteinExistence type="predicted"/>
<feature type="non-terminal residue" evidence="2">
    <location>
        <position position="225"/>
    </location>
</feature>
<feature type="transmembrane region" description="Helical" evidence="1">
    <location>
        <begin position="36"/>
        <end position="55"/>
    </location>
</feature>
<reference evidence="2 3" key="1">
    <citation type="submission" date="2019-01" db="EMBL/GenBank/DDBJ databases">
        <title>A draft genome assembly of the solar-powered sea slug Elysia chlorotica.</title>
        <authorList>
            <person name="Cai H."/>
            <person name="Li Q."/>
            <person name="Fang X."/>
            <person name="Li J."/>
            <person name="Curtis N.E."/>
            <person name="Altenburger A."/>
            <person name="Shibata T."/>
            <person name="Feng M."/>
            <person name="Maeda T."/>
            <person name="Schwartz J.A."/>
            <person name="Shigenobu S."/>
            <person name="Lundholm N."/>
            <person name="Nishiyama T."/>
            <person name="Yang H."/>
            <person name="Hasebe M."/>
            <person name="Li S."/>
            <person name="Pierce S.K."/>
            <person name="Wang J."/>
        </authorList>
    </citation>
    <scope>NUCLEOTIDE SEQUENCE [LARGE SCALE GENOMIC DNA]</scope>
    <source>
        <strain evidence="2">EC2010</strain>
        <tissue evidence="2">Whole organism of an adult</tissue>
    </source>
</reference>
<sequence>MSLLFLSVLSTIICIVVAFALKYLSLLRWINGHAYVLSKVCFSLFVFLITIFWHYKLHPFPISCHKGWKIHSYAHGHRIWFNFLTFPHNVNAPSIKVYGVFDCVRSSSQGLLQVLKDIGQTCDWKPGVVSASHTHSLTSHEVPATVRGLPSMPVQVDCVKEEKLSPTESKFTLEYQDPWFTENVIATVSIEYKRFWHREDNGICWLLQMNEKLQTCEFYLIQPVA</sequence>
<comment type="caution">
    <text evidence="2">The sequence shown here is derived from an EMBL/GenBank/DDBJ whole genome shotgun (WGS) entry which is preliminary data.</text>
</comment>
<gene>
    <name evidence="2" type="ORF">EGW08_023568</name>
</gene>
<keyword evidence="1" id="KW-0472">Membrane</keyword>
<keyword evidence="1" id="KW-1133">Transmembrane helix</keyword>